<evidence type="ECO:0000313" key="4">
    <source>
        <dbReference type="Proteomes" id="UP001642464"/>
    </source>
</evidence>
<evidence type="ECO:0000256" key="1">
    <source>
        <dbReference type="SAM" id="MobiDB-lite"/>
    </source>
</evidence>
<keyword evidence="2" id="KW-1133">Transmembrane helix</keyword>
<keyword evidence="4" id="KW-1185">Reference proteome</keyword>
<sequence>MIEWYVFCRYMNTQNVWAGTAVEVQLAIVAASVSIGWILRSSWKEAPPNCPPCHCHCSFEVPSQLPGGPLLVAGFLALIAALIWILQKDTGRKAPAGSPKGGKGVQGISGRGPNWAILTPDHDVYIEELSASNTDFTGGFFYCGENGAIPAHVDPNTVYGFDPLTPQDLGAFRMQGQILADAHRLAAGLPLGPPVLPPAAPAAVAPMARPPQVWDVVARDPAALPAGSHSIGERGIVPAGIGSILVKKVKPSEAAAYRMDDLRVLPIKFDAQGVRRQDFPTAVSSMDDAEPSGGGIQLTGPPTALKLLKDMRDQAFTPSTFHGHLFRTAEIPKGDRSVFERERLSRILESLVVVDQLNAPSLQSAELICRRLQVIREAHRISPGQPDYSAADTMMGWKYRRSGQGIDSALAAHVANELKAEAAIAKEARKAREEQAARRKGRNPKKGATEGGVEG</sequence>
<accession>A0ABP0P722</accession>
<keyword evidence="2" id="KW-0812">Transmembrane</keyword>
<feature type="transmembrane region" description="Helical" evidence="2">
    <location>
        <begin position="16"/>
        <end position="39"/>
    </location>
</feature>
<gene>
    <name evidence="3" type="ORF">SCF082_LOCUS35453</name>
</gene>
<dbReference type="Proteomes" id="UP001642464">
    <property type="component" value="Unassembled WGS sequence"/>
</dbReference>
<comment type="caution">
    <text evidence="3">The sequence shown here is derived from an EMBL/GenBank/DDBJ whole genome shotgun (WGS) entry which is preliminary data.</text>
</comment>
<feature type="compositionally biased region" description="Basic and acidic residues" evidence="1">
    <location>
        <begin position="426"/>
        <end position="437"/>
    </location>
</feature>
<keyword evidence="2" id="KW-0472">Membrane</keyword>
<dbReference type="EMBL" id="CAXAMM010033758">
    <property type="protein sequence ID" value="CAK9071833.1"/>
    <property type="molecule type" value="Genomic_DNA"/>
</dbReference>
<feature type="transmembrane region" description="Helical" evidence="2">
    <location>
        <begin position="68"/>
        <end position="86"/>
    </location>
</feature>
<name>A0ABP0P722_9DINO</name>
<reference evidence="3 4" key="1">
    <citation type="submission" date="2024-02" db="EMBL/GenBank/DDBJ databases">
        <authorList>
            <person name="Chen Y."/>
            <person name="Shah S."/>
            <person name="Dougan E. K."/>
            <person name="Thang M."/>
            <person name="Chan C."/>
        </authorList>
    </citation>
    <scope>NUCLEOTIDE SEQUENCE [LARGE SCALE GENOMIC DNA]</scope>
</reference>
<feature type="region of interest" description="Disordered" evidence="1">
    <location>
        <begin position="426"/>
        <end position="455"/>
    </location>
</feature>
<proteinExistence type="predicted"/>
<evidence type="ECO:0000256" key="2">
    <source>
        <dbReference type="SAM" id="Phobius"/>
    </source>
</evidence>
<protein>
    <submittedName>
        <fullName evidence="3">2-dioxygenase (Homogentisate oxygenase) (Homogentisic acid oxidase) (Homogentisicase)</fullName>
    </submittedName>
</protein>
<organism evidence="3 4">
    <name type="scientific">Durusdinium trenchii</name>
    <dbReference type="NCBI Taxonomy" id="1381693"/>
    <lineage>
        <taxon>Eukaryota</taxon>
        <taxon>Sar</taxon>
        <taxon>Alveolata</taxon>
        <taxon>Dinophyceae</taxon>
        <taxon>Suessiales</taxon>
        <taxon>Symbiodiniaceae</taxon>
        <taxon>Durusdinium</taxon>
    </lineage>
</organism>
<evidence type="ECO:0000313" key="3">
    <source>
        <dbReference type="EMBL" id="CAK9071833.1"/>
    </source>
</evidence>